<feature type="region of interest" description="Disordered" evidence="1">
    <location>
        <begin position="63"/>
        <end position="85"/>
    </location>
</feature>
<evidence type="ECO:0000313" key="2">
    <source>
        <dbReference type="EMBL" id="KAK9301391.1"/>
    </source>
</evidence>
<dbReference type="EMBL" id="JAWNGG020000113">
    <property type="protein sequence ID" value="KAK9301391.1"/>
    <property type="molecule type" value="Genomic_DNA"/>
</dbReference>
<proteinExistence type="predicted"/>
<evidence type="ECO:0000313" key="3">
    <source>
        <dbReference type="Proteomes" id="UP001432146"/>
    </source>
</evidence>
<accession>A0AAW0ZXE5</accession>
<protein>
    <submittedName>
        <fullName evidence="2">Uncharacterized protein</fullName>
    </submittedName>
</protein>
<keyword evidence="3" id="KW-1185">Reference proteome</keyword>
<reference evidence="2 3" key="1">
    <citation type="submission" date="2024-05" db="EMBL/GenBank/DDBJ databases">
        <title>The nuclear and mitochondrial genome assemblies of Tetragonisca angustula (Apidae: Meliponini), a tiny yet remarkable pollinator in the Neotropics.</title>
        <authorList>
            <person name="Ferrari R."/>
            <person name="Ricardo P.C."/>
            <person name="Dias F.C."/>
            <person name="Araujo N.S."/>
            <person name="Soares D.O."/>
            <person name="Zhou Q.-S."/>
            <person name="Zhu C.-D."/>
            <person name="Coutinho L."/>
            <person name="Airas M.C."/>
            <person name="Batista T.M."/>
        </authorList>
    </citation>
    <scope>NUCLEOTIDE SEQUENCE [LARGE SCALE GENOMIC DNA]</scope>
    <source>
        <strain evidence="2">ASF017062</strain>
        <tissue evidence="2">Abdomen</tissue>
    </source>
</reference>
<name>A0AAW0ZXE5_9HYME</name>
<comment type="caution">
    <text evidence="2">The sequence shown here is derived from an EMBL/GenBank/DDBJ whole genome shotgun (WGS) entry which is preliminary data.</text>
</comment>
<gene>
    <name evidence="2" type="ORF">QLX08_006221</name>
</gene>
<dbReference type="Proteomes" id="UP001432146">
    <property type="component" value="Unassembled WGS sequence"/>
</dbReference>
<organism evidence="2 3">
    <name type="scientific">Tetragonisca angustula</name>
    <dbReference type="NCBI Taxonomy" id="166442"/>
    <lineage>
        <taxon>Eukaryota</taxon>
        <taxon>Metazoa</taxon>
        <taxon>Ecdysozoa</taxon>
        <taxon>Arthropoda</taxon>
        <taxon>Hexapoda</taxon>
        <taxon>Insecta</taxon>
        <taxon>Pterygota</taxon>
        <taxon>Neoptera</taxon>
        <taxon>Endopterygota</taxon>
        <taxon>Hymenoptera</taxon>
        <taxon>Apocrita</taxon>
        <taxon>Aculeata</taxon>
        <taxon>Apoidea</taxon>
        <taxon>Anthophila</taxon>
        <taxon>Apidae</taxon>
        <taxon>Tetragonisca</taxon>
    </lineage>
</organism>
<evidence type="ECO:0000256" key="1">
    <source>
        <dbReference type="SAM" id="MobiDB-lite"/>
    </source>
</evidence>
<feature type="region of interest" description="Disordered" evidence="1">
    <location>
        <begin position="21"/>
        <end position="50"/>
    </location>
</feature>
<sequence>MSTRVILNRFVRTSDTKQPCLSEASAKDAIARGGGNNRRTQRGRKSSVNAQQSGALYAMYNRQQPDKQRAPRNFGGTLSAGLTDS</sequence>
<dbReference type="AlphaFoldDB" id="A0AAW0ZXE5"/>